<evidence type="ECO:0000313" key="2">
    <source>
        <dbReference type="EMBL" id="CQD24584.1"/>
    </source>
</evidence>
<dbReference type="AlphaFoldDB" id="A0A0E3WED3"/>
<feature type="region of interest" description="Disordered" evidence="1">
    <location>
        <begin position="88"/>
        <end position="142"/>
    </location>
</feature>
<feature type="compositionally biased region" description="Pro residues" evidence="1">
    <location>
        <begin position="109"/>
        <end position="134"/>
    </location>
</feature>
<dbReference type="InterPro" id="IPR019710">
    <property type="entry name" value="DUF4226"/>
</dbReference>
<feature type="region of interest" description="Disordered" evidence="1">
    <location>
        <begin position="352"/>
        <end position="435"/>
    </location>
</feature>
<evidence type="ECO:0000313" key="3">
    <source>
        <dbReference type="Proteomes" id="UP000199251"/>
    </source>
</evidence>
<dbReference type="STRING" id="141349.BN1232_06274"/>
<feature type="region of interest" description="Disordered" evidence="1">
    <location>
        <begin position="251"/>
        <end position="299"/>
    </location>
</feature>
<protein>
    <submittedName>
        <fullName evidence="2">Biofilm regulator BssS</fullName>
    </submittedName>
</protein>
<feature type="compositionally biased region" description="Gly residues" evidence="1">
    <location>
        <begin position="273"/>
        <end position="287"/>
    </location>
</feature>
<organism evidence="2 3">
    <name type="scientific">Mycobacterium lentiflavum</name>
    <dbReference type="NCBI Taxonomy" id="141349"/>
    <lineage>
        <taxon>Bacteria</taxon>
        <taxon>Bacillati</taxon>
        <taxon>Actinomycetota</taxon>
        <taxon>Actinomycetes</taxon>
        <taxon>Mycobacteriales</taxon>
        <taxon>Mycobacteriaceae</taxon>
        <taxon>Mycobacterium</taxon>
        <taxon>Mycobacterium simiae complex</taxon>
    </lineage>
</organism>
<accession>A0A0E3WED3</accession>
<proteinExistence type="predicted"/>
<dbReference type="EMBL" id="CTEE01000003">
    <property type="protein sequence ID" value="CQD24584.1"/>
    <property type="molecule type" value="Genomic_DNA"/>
</dbReference>
<dbReference type="Pfam" id="PF10774">
    <property type="entry name" value="DUF4226"/>
    <property type="match status" value="1"/>
</dbReference>
<name>A0A0E3WED3_MYCLN</name>
<sequence length="555" mass="55518">MLWQPVFRECAVVGSGSVDPGLIVPNMTGWADVALSQVLGGVSEVLGAPFPQNPVPGGPVPLDPAPTAPFTSRDELTKLDRARLTYMGINPDTAPMPEINKALGRDQPASPPPPAPPPGSPGPTTPAGTPPPPGLSGAGAEAAKRLDEALAKNHSALNDADDKLADAVLKASSSSTEGRQRLQSLQQDIIDQVNKLGSSLDTATGQQQLAEFLQGKTGDILNVLKNAGLDSDSQARVLDGLSARYQALQNKNSGEDPHTTGPDANPGATNPTAGGGGDTPAGTGDGTSSGNDPLLDGLASDPLMSRLGMMAGPAMGALGSLPGALGSAIPSLGGGGGLGGGGLGDLGSALGGALRDGGHDPDQAAEEHANALKDPSDSHSDDKSHDETQPAGLHDPGDKGGKGDKAGTEDAGSGATPPPSAPAAQGQTPTPTTQIQLPDQSVRTASNAALAQAGRAVLSGDGIDDAFAGANLQLPPLGSPVNAPMAPSRLQFGDVGQYTDHRVMALDKDHVWLNGQVTPIDQLETGPNFLGWTRVSAPTPTTVAAAATAPAPSTT</sequence>
<feature type="compositionally biased region" description="Basic and acidic residues" evidence="1">
    <location>
        <begin position="395"/>
        <end position="408"/>
    </location>
</feature>
<feature type="compositionally biased region" description="Basic and acidic residues" evidence="1">
    <location>
        <begin position="356"/>
        <end position="388"/>
    </location>
</feature>
<gene>
    <name evidence="2" type="ORF">BN1232_06274</name>
</gene>
<dbReference type="Proteomes" id="UP000199251">
    <property type="component" value="Unassembled WGS sequence"/>
</dbReference>
<feature type="compositionally biased region" description="Low complexity" evidence="1">
    <location>
        <begin position="422"/>
        <end position="434"/>
    </location>
</feature>
<reference evidence="2 3" key="1">
    <citation type="submission" date="2015-03" db="EMBL/GenBank/DDBJ databases">
        <authorList>
            <person name="Urmite Genomes"/>
        </authorList>
    </citation>
    <scope>NUCLEOTIDE SEQUENCE [LARGE SCALE GENOMIC DNA]</scope>
    <source>
        <strain evidence="2 3">CSUR P1491</strain>
    </source>
</reference>
<evidence type="ECO:0000256" key="1">
    <source>
        <dbReference type="SAM" id="MobiDB-lite"/>
    </source>
</evidence>